<keyword evidence="2" id="KW-1185">Reference proteome</keyword>
<organism evidence="1 2">
    <name type="scientific">Anaeroglobus geminatus F0357</name>
    <dbReference type="NCBI Taxonomy" id="861450"/>
    <lineage>
        <taxon>Bacteria</taxon>
        <taxon>Bacillati</taxon>
        <taxon>Bacillota</taxon>
        <taxon>Negativicutes</taxon>
        <taxon>Veillonellales</taxon>
        <taxon>Veillonellaceae</taxon>
        <taxon>Anaeroglobus</taxon>
    </lineage>
</organism>
<dbReference type="EMBL" id="AGCJ01000071">
    <property type="protein sequence ID" value="EHM39255.1"/>
    <property type="molecule type" value="Genomic_DNA"/>
</dbReference>
<gene>
    <name evidence="1" type="ORF">HMPREF0080_01606</name>
</gene>
<dbReference type="Proteomes" id="UP000005481">
    <property type="component" value="Unassembled WGS sequence"/>
</dbReference>
<dbReference type="HOGENOM" id="CLU_3303792_0_0_9"/>
<dbReference type="AlphaFoldDB" id="G9YIW2"/>
<dbReference type="STRING" id="861450.HMPREF0080_01606"/>
<proteinExistence type="predicted"/>
<name>G9YIW2_9FIRM</name>
<reference evidence="1 2" key="1">
    <citation type="submission" date="2011-08" db="EMBL/GenBank/DDBJ databases">
        <authorList>
            <person name="Weinstock G."/>
            <person name="Sodergren E."/>
            <person name="Clifton S."/>
            <person name="Fulton L."/>
            <person name="Fulton B."/>
            <person name="Courtney L."/>
            <person name="Fronick C."/>
            <person name="Harrison M."/>
            <person name="Strong C."/>
            <person name="Farmer C."/>
            <person name="Delahaunty K."/>
            <person name="Markovic C."/>
            <person name="Hall O."/>
            <person name="Minx P."/>
            <person name="Tomlinson C."/>
            <person name="Mitreva M."/>
            <person name="Hou S."/>
            <person name="Chen J."/>
            <person name="Wollam A."/>
            <person name="Pepin K.H."/>
            <person name="Johnson M."/>
            <person name="Bhonagiri V."/>
            <person name="Zhang X."/>
            <person name="Suruliraj S."/>
            <person name="Warren W."/>
            <person name="Chinwalla A."/>
            <person name="Mardis E.R."/>
            <person name="Wilson R.K."/>
        </authorList>
    </citation>
    <scope>NUCLEOTIDE SEQUENCE [LARGE SCALE GENOMIC DNA]</scope>
    <source>
        <strain evidence="1 2">F0357</strain>
    </source>
</reference>
<comment type="caution">
    <text evidence="1">The sequence shown here is derived from an EMBL/GenBank/DDBJ whole genome shotgun (WGS) entry which is preliminary data.</text>
</comment>
<accession>G9YIW2</accession>
<evidence type="ECO:0000313" key="1">
    <source>
        <dbReference type="EMBL" id="EHM39255.1"/>
    </source>
</evidence>
<evidence type="ECO:0000313" key="2">
    <source>
        <dbReference type="Proteomes" id="UP000005481"/>
    </source>
</evidence>
<protein>
    <submittedName>
        <fullName evidence="1">Uncharacterized protein</fullName>
    </submittedName>
</protein>
<sequence length="39" mass="4213">MRRVGSCGSVLATKNPQRKIVFADFIDSTINVGVGSERC</sequence>